<evidence type="ECO:0000256" key="1">
    <source>
        <dbReference type="ARBA" id="ARBA00022679"/>
    </source>
</evidence>
<dbReference type="CDD" id="cd04301">
    <property type="entry name" value="NAT_SF"/>
    <property type="match status" value="1"/>
</dbReference>
<feature type="region of interest" description="Disordered" evidence="2">
    <location>
        <begin position="227"/>
        <end position="252"/>
    </location>
</feature>
<dbReference type="SUPFAM" id="SSF55729">
    <property type="entry name" value="Acyl-CoA N-acyltransferases (Nat)"/>
    <property type="match status" value="1"/>
</dbReference>
<evidence type="ECO:0000313" key="4">
    <source>
        <dbReference type="EMBL" id="KXZ46376.1"/>
    </source>
</evidence>
<dbReference type="PANTHER" id="PTHR13947:SF37">
    <property type="entry name" value="LD18367P"/>
    <property type="match status" value="1"/>
</dbReference>
<feature type="domain" description="N-acetyltransferase" evidence="3">
    <location>
        <begin position="174"/>
        <end position="331"/>
    </location>
</feature>
<dbReference type="OrthoDB" id="549049at2759"/>
<keyword evidence="1" id="KW-0808">Transferase</keyword>
<dbReference type="GO" id="GO:0008080">
    <property type="term" value="F:N-acetyltransferase activity"/>
    <property type="evidence" value="ECO:0007669"/>
    <property type="project" value="InterPro"/>
</dbReference>
<evidence type="ECO:0000256" key="2">
    <source>
        <dbReference type="SAM" id="MobiDB-lite"/>
    </source>
</evidence>
<reference evidence="5" key="1">
    <citation type="journal article" date="2016" name="Nat. Commun.">
        <title>The Gonium pectorale genome demonstrates co-option of cell cycle regulation during the evolution of multicellularity.</title>
        <authorList>
            <person name="Hanschen E.R."/>
            <person name="Marriage T.N."/>
            <person name="Ferris P.J."/>
            <person name="Hamaji T."/>
            <person name="Toyoda A."/>
            <person name="Fujiyama A."/>
            <person name="Neme R."/>
            <person name="Noguchi H."/>
            <person name="Minakuchi Y."/>
            <person name="Suzuki M."/>
            <person name="Kawai-Toyooka H."/>
            <person name="Smith D.R."/>
            <person name="Sparks H."/>
            <person name="Anderson J."/>
            <person name="Bakaric R."/>
            <person name="Luria V."/>
            <person name="Karger A."/>
            <person name="Kirschner M.W."/>
            <person name="Durand P.M."/>
            <person name="Michod R.E."/>
            <person name="Nozaki H."/>
            <person name="Olson B.J."/>
        </authorList>
    </citation>
    <scope>NUCLEOTIDE SEQUENCE [LARGE SCALE GENOMIC DNA]</scope>
    <source>
        <strain evidence="5">NIES-2863</strain>
    </source>
</reference>
<dbReference type="Gene3D" id="3.40.630.30">
    <property type="match status" value="1"/>
</dbReference>
<proteinExistence type="predicted"/>
<dbReference type="PANTHER" id="PTHR13947">
    <property type="entry name" value="GNAT FAMILY N-ACETYLTRANSFERASE"/>
    <property type="match status" value="1"/>
</dbReference>
<dbReference type="InterPro" id="IPR000182">
    <property type="entry name" value="GNAT_dom"/>
</dbReference>
<dbReference type="AlphaFoldDB" id="A0A150G942"/>
<name>A0A150G942_GONPE</name>
<organism evidence="4 5">
    <name type="scientific">Gonium pectorale</name>
    <name type="common">Green alga</name>
    <dbReference type="NCBI Taxonomy" id="33097"/>
    <lineage>
        <taxon>Eukaryota</taxon>
        <taxon>Viridiplantae</taxon>
        <taxon>Chlorophyta</taxon>
        <taxon>core chlorophytes</taxon>
        <taxon>Chlorophyceae</taxon>
        <taxon>CS clade</taxon>
        <taxon>Chlamydomonadales</taxon>
        <taxon>Volvocaceae</taxon>
        <taxon>Gonium</taxon>
    </lineage>
</organism>
<feature type="region of interest" description="Disordered" evidence="2">
    <location>
        <begin position="188"/>
        <end position="209"/>
    </location>
</feature>
<protein>
    <recommendedName>
        <fullName evidence="3">N-acetyltransferase domain-containing protein</fullName>
    </recommendedName>
</protein>
<evidence type="ECO:0000259" key="3">
    <source>
        <dbReference type="PROSITE" id="PS51186"/>
    </source>
</evidence>
<keyword evidence="5" id="KW-1185">Reference proteome</keyword>
<sequence>MGPRIWSKWTRYAGLVTLTGLGGLAAASALLFLVSRSDASATYVTRRSGTASLATSALHSLPKWGSTLAAAVTAPWLSMRLAPERFRKPVLRSYALRFIRREFKDMWSLHACWTRPAAGREFWVAELRGSGQVVGGGAIKAGAALRPLQPRPAPLAPGTGAAALAAAAAAEGTEEACAVMEHDHQHIRDSETEGAGAGSAHPDIGASGTSGVAMIGGGAAVRRRQGIPAREHQLSAAEPEEAAGFTPSDVKHHGPLEATDALLFRMVVDDRFRRRGVGRALMERLMARVEEVGARRLILSTANPQAVAFYVSCGFQGPSGPFGNVLSRQLGPSAANGEVLQAGR</sequence>
<accession>A0A150G942</accession>
<dbReference type="EMBL" id="LSYV01000045">
    <property type="protein sequence ID" value="KXZ46376.1"/>
    <property type="molecule type" value="Genomic_DNA"/>
</dbReference>
<dbReference type="InterPro" id="IPR050769">
    <property type="entry name" value="NAT_camello-type"/>
</dbReference>
<dbReference type="Proteomes" id="UP000075714">
    <property type="component" value="Unassembled WGS sequence"/>
</dbReference>
<dbReference type="PROSITE" id="PS51186">
    <property type="entry name" value="GNAT"/>
    <property type="match status" value="1"/>
</dbReference>
<evidence type="ECO:0000313" key="5">
    <source>
        <dbReference type="Proteomes" id="UP000075714"/>
    </source>
</evidence>
<comment type="caution">
    <text evidence="4">The sequence shown here is derived from an EMBL/GenBank/DDBJ whole genome shotgun (WGS) entry which is preliminary data.</text>
</comment>
<dbReference type="Pfam" id="PF00583">
    <property type="entry name" value="Acetyltransf_1"/>
    <property type="match status" value="1"/>
</dbReference>
<gene>
    <name evidence="4" type="ORF">GPECTOR_44g52</name>
</gene>
<dbReference type="InterPro" id="IPR016181">
    <property type="entry name" value="Acyl_CoA_acyltransferase"/>
</dbReference>